<comment type="caution">
    <text evidence="4">The sequence shown here is derived from an EMBL/GenBank/DDBJ whole genome shotgun (WGS) entry which is preliminary data.</text>
</comment>
<keyword evidence="5" id="KW-1185">Reference proteome</keyword>
<dbReference type="EMBL" id="LRRQ01000014">
    <property type="protein sequence ID" value="OAM91800.1"/>
    <property type="molecule type" value="Genomic_DNA"/>
</dbReference>
<evidence type="ECO:0000313" key="4">
    <source>
        <dbReference type="EMBL" id="OAM91800.1"/>
    </source>
</evidence>
<dbReference type="InterPro" id="IPR013320">
    <property type="entry name" value="ConA-like_dom_sf"/>
</dbReference>
<dbReference type="InterPro" id="IPR000757">
    <property type="entry name" value="Beta-glucanase-like"/>
</dbReference>
<organism evidence="4 5">
    <name type="scientific">Termitidicoccus mucosus</name>
    <dbReference type="NCBI Taxonomy" id="1184151"/>
    <lineage>
        <taxon>Bacteria</taxon>
        <taxon>Pseudomonadati</taxon>
        <taxon>Verrucomicrobiota</taxon>
        <taxon>Opitutia</taxon>
        <taxon>Opitutales</taxon>
        <taxon>Opitutaceae</taxon>
        <taxon>Termitidicoccus</taxon>
    </lineage>
</organism>
<evidence type="ECO:0000256" key="2">
    <source>
        <dbReference type="SAM" id="SignalP"/>
    </source>
</evidence>
<dbReference type="GO" id="GO:0004553">
    <property type="term" value="F:hydrolase activity, hydrolyzing O-glycosyl compounds"/>
    <property type="evidence" value="ECO:0007669"/>
    <property type="project" value="InterPro"/>
</dbReference>
<dbReference type="STRING" id="1184151.AW736_01310"/>
<dbReference type="PANTHER" id="PTHR10963">
    <property type="entry name" value="GLYCOSYL HYDROLASE-RELATED"/>
    <property type="match status" value="1"/>
</dbReference>
<dbReference type="OrthoDB" id="4455781at2"/>
<dbReference type="Proteomes" id="UP000078486">
    <property type="component" value="Unassembled WGS sequence"/>
</dbReference>
<dbReference type="InterPro" id="IPR050546">
    <property type="entry name" value="Glycosyl_Hydrlase_16"/>
</dbReference>
<accession>A0A178IPH8</accession>
<evidence type="ECO:0000313" key="5">
    <source>
        <dbReference type="Proteomes" id="UP000078486"/>
    </source>
</evidence>
<evidence type="ECO:0000259" key="3">
    <source>
        <dbReference type="PROSITE" id="PS51762"/>
    </source>
</evidence>
<dbReference type="SUPFAM" id="SSF49899">
    <property type="entry name" value="Concanavalin A-like lectins/glucanases"/>
    <property type="match status" value="1"/>
</dbReference>
<feature type="domain" description="GH16" evidence="3">
    <location>
        <begin position="22"/>
        <end position="322"/>
    </location>
</feature>
<name>A0A178IPH8_9BACT</name>
<protein>
    <recommendedName>
        <fullName evidence="3">GH16 domain-containing protein</fullName>
    </recommendedName>
</protein>
<feature type="signal peptide" evidence="2">
    <location>
        <begin position="1"/>
        <end position="25"/>
    </location>
</feature>
<dbReference type="AlphaFoldDB" id="A0A178IPH8"/>
<reference evidence="4 5" key="1">
    <citation type="submission" date="2016-01" db="EMBL/GenBank/DDBJ databases">
        <title>High potential of lignocellulose degradation of a new Verrucomicrobia species.</title>
        <authorList>
            <person name="Wang Y."/>
            <person name="Shi Y."/>
            <person name="Qiu Z."/>
            <person name="Liu S."/>
            <person name="Yang H."/>
        </authorList>
    </citation>
    <scope>NUCLEOTIDE SEQUENCE [LARGE SCALE GENOMIC DNA]</scope>
    <source>
        <strain evidence="4 5">TSB47</strain>
    </source>
</reference>
<evidence type="ECO:0000256" key="1">
    <source>
        <dbReference type="ARBA" id="ARBA00006865"/>
    </source>
</evidence>
<proteinExistence type="inferred from homology"/>
<dbReference type="GO" id="GO:0005975">
    <property type="term" value="P:carbohydrate metabolic process"/>
    <property type="evidence" value="ECO:0007669"/>
    <property type="project" value="InterPro"/>
</dbReference>
<dbReference type="Gene3D" id="2.60.120.200">
    <property type="match status" value="1"/>
</dbReference>
<comment type="similarity">
    <text evidence="1">Belongs to the glycosyl hydrolase 16 family.</text>
</comment>
<feature type="chain" id="PRO_5008089195" description="GH16 domain-containing protein" evidence="2">
    <location>
        <begin position="26"/>
        <end position="530"/>
    </location>
</feature>
<sequence length="530" mass="57818">MHYPDSAIIGSILALGLSFSASAPADTPLPSSAPLNEPFALVFADEFNGDRLDETVWVSQAYETAVKNDTARGPGNLEVRGGELLLHVRKESREIRGRATKWTSGYVYTREPVGTNVYVEARFKSGQCPGVNNAFWLAAVSEPGEAGLRDRYEIDIVEARKDMRVPDAPGALNGYGHLAWHDWKTMAYAKNAAGGRDHIAQGSTVPHTFGDYHIWGLWLGEDEQIFYLDGREVWRGSRHPRYKDQWRTGTGKFKQWFPDREKEAYGRFGQDDWNYLGGYAGDKLNIIFANLPWGDKWTPLGDEADGTFMAVDYVRVYKPTRLVTKTPAQLARLAPDTGGGFLPLPAHAAKTIPLATPVPLDSGQPAYFSLVLRKSAGAAPRLTWLDADGNPVASAGIDAAGHLIAALGDSTPASTQTAWPAREQKAPLVRDDADHLLVVRLTPARDGGPPAISLCAFPLDRSLPKDEPFFHANITATGDTSLNNHWHLNQKHPLPEHARATSVRVENASDTGSIQAAAFRAGPGFPSVLP</sequence>
<gene>
    <name evidence="4" type="ORF">AW736_01310</name>
</gene>
<dbReference type="PANTHER" id="PTHR10963:SF55">
    <property type="entry name" value="GLYCOSIDE HYDROLASE FAMILY 16 PROTEIN"/>
    <property type="match status" value="1"/>
</dbReference>
<keyword evidence="2" id="KW-0732">Signal</keyword>
<dbReference type="RefSeq" id="WP_068768479.1">
    <property type="nucleotide sequence ID" value="NZ_CP109796.1"/>
</dbReference>
<dbReference type="PROSITE" id="PS51762">
    <property type="entry name" value="GH16_2"/>
    <property type="match status" value="1"/>
</dbReference>